<feature type="region of interest" description="Disordered" evidence="1">
    <location>
        <begin position="292"/>
        <end position="324"/>
    </location>
</feature>
<dbReference type="Proteomes" id="UP000310158">
    <property type="component" value="Unassembled WGS sequence"/>
</dbReference>
<accession>A0A4S4LTJ0</accession>
<dbReference type="GO" id="GO:0008270">
    <property type="term" value="F:zinc ion binding"/>
    <property type="evidence" value="ECO:0007669"/>
    <property type="project" value="InterPro"/>
</dbReference>
<feature type="region of interest" description="Disordered" evidence="1">
    <location>
        <begin position="1"/>
        <end position="237"/>
    </location>
</feature>
<gene>
    <name evidence="2" type="ORF">EW146_g4784</name>
</gene>
<feature type="compositionally biased region" description="Low complexity" evidence="1">
    <location>
        <begin position="112"/>
        <end position="147"/>
    </location>
</feature>
<dbReference type="GO" id="GO:0006355">
    <property type="term" value="P:regulation of DNA-templated transcription"/>
    <property type="evidence" value="ECO:0007669"/>
    <property type="project" value="InterPro"/>
</dbReference>
<evidence type="ECO:0008006" key="4">
    <source>
        <dbReference type="Google" id="ProtNLM"/>
    </source>
</evidence>
<feature type="compositionally biased region" description="Basic and acidic residues" evidence="1">
    <location>
        <begin position="1"/>
        <end position="11"/>
    </location>
</feature>
<dbReference type="AlphaFoldDB" id="A0A4S4LTJ0"/>
<feature type="compositionally biased region" description="Polar residues" evidence="1">
    <location>
        <begin position="150"/>
        <end position="159"/>
    </location>
</feature>
<dbReference type="EMBL" id="SGPL01000193">
    <property type="protein sequence ID" value="THH15752.1"/>
    <property type="molecule type" value="Genomic_DNA"/>
</dbReference>
<dbReference type="InterPro" id="IPR013088">
    <property type="entry name" value="Znf_NHR/GATA"/>
</dbReference>
<feature type="compositionally biased region" description="Pro residues" evidence="1">
    <location>
        <begin position="101"/>
        <end position="111"/>
    </location>
</feature>
<name>A0A4S4LTJ0_9AGAM</name>
<feature type="compositionally biased region" description="Low complexity" evidence="1">
    <location>
        <begin position="12"/>
        <end position="39"/>
    </location>
</feature>
<evidence type="ECO:0000313" key="3">
    <source>
        <dbReference type="Proteomes" id="UP000310158"/>
    </source>
</evidence>
<comment type="caution">
    <text evidence="2">The sequence shown here is derived from an EMBL/GenBank/DDBJ whole genome shotgun (WGS) entry which is preliminary data.</text>
</comment>
<dbReference type="Gene3D" id="3.30.50.10">
    <property type="entry name" value="Erythroid Transcription Factor GATA-1, subunit A"/>
    <property type="match status" value="1"/>
</dbReference>
<keyword evidence="3" id="KW-1185">Reference proteome</keyword>
<feature type="region of interest" description="Disordered" evidence="1">
    <location>
        <begin position="346"/>
        <end position="398"/>
    </location>
</feature>
<protein>
    <recommendedName>
        <fullName evidence="4">GATA-type domain-containing protein</fullName>
    </recommendedName>
</protein>
<feature type="compositionally biased region" description="Low complexity" evidence="1">
    <location>
        <begin position="88"/>
        <end position="100"/>
    </location>
</feature>
<sequence length="398" mass="42423">MSSYSYHDRSHISGPASSSSSRHSQNPAASSARQASYSSLNEALGGPDRQVEPTYPQSYHAAAEPSHSQMSSDGRYMYQHQPGQGVTYDYAAAYPTTSYDAPPPPPFPQNPARPQRSASAQSHSPPQQSPYNPSPSPYHYGSSSYPAQWNGESWSQYPQSFVPAPVQDQSVMSGPGRPDVAPPPPPAGVQRVFIPPQQQASPESHRSAETPTLAEAPPQIKRVKRDKEPATRQESPTSTLGLDFLKAHSYRVLIDTTTALSNDISTSQSRTPPADAIHRMMQAAVFGSQMLGGIPGPPVQTTTPAPDPQPTASMGGGTEDGEGSPRTLCNACGLVYAKLIKKRNRDAARKGGAIGARGRTHTGSAPPDDGLPSSGEEDEDSYASQDFRSEVDDRGGRS</sequence>
<evidence type="ECO:0000313" key="2">
    <source>
        <dbReference type="EMBL" id="THH15752.1"/>
    </source>
</evidence>
<organism evidence="2 3">
    <name type="scientific">Bondarzewia mesenterica</name>
    <dbReference type="NCBI Taxonomy" id="1095465"/>
    <lineage>
        <taxon>Eukaryota</taxon>
        <taxon>Fungi</taxon>
        <taxon>Dikarya</taxon>
        <taxon>Basidiomycota</taxon>
        <taxon>Agaricomycotina</taxon>
        <taxon>Agaricomycetes</taxon>
        <taxon>Russulales</taxon>
        <taxon>Bondarzewiaceae</taxon>
        <taxon>Bondarzewia</taxon>
    </lineage>
</organism>
<proteinExistence type="predicted"/>
<reference evidence="2 3" key="1">
    <citation type="submission" date="2019-02" db="EMBL/GenBank/DDBJ databases">
        <title>Genome sequencing of the rare red list fungi Bondarzewia mesenterica.</title>
        <authorList>
            <person name="Buettner E."/>
            <person name="Kellner H."/>
        </authorList>
    </citation>
    <scope>NUCLEOTIDE SEQUENCE [LARGE SCALE GENOMIC DNA]</scope>
    <source>
        <strain evidence="2 3">DSM 108281</strain>
    </source>
</reference>
<dbReference type="OrthoDB" id="2162994at2759"/>
<feature type="compositionally biased region" description="Basic and acidic residues" evidence="1">
    <location>
        <begin position="387"/>
        <end position="398"/>
    </location>
</feature>
<evidence type="ECO:0000256" key="1">
    <source>
        <dbReference type="SAM" id="MobiDB-lite"/>
    </source>
</evidence>